<dbReference type="Proteomes" id="UP000296049">
    <property type="component" value="Unassembled WGS sequence"/>
</dbReference>
<gene>
    <name evidence="1" type="ORF">Anapl_02804</name>
</gene>
<sequence>MPRILFPSCCCQLSSSASSLPLCGSVLLQSLIPAVAVTLPFPFEIELMSPLPFKTQCDLFPRDLLLQLSALVFSSDEAVMDMSCPYPSLCFQVAAFTVLDFCAVATIQPLAQQGGRCLTTVAYAA</sequence>
<evidence type="ECO:0000313" key="1">
    <source>
        <dbReference type="EMBL" id="EOB04633.1"/>
    </source>
</evidence>
<reference evidence="2" key="1">
    <citation type="journal article" date="2013" name="Nat. Genet.">
        <title>The duck genome and transcriptome provide insight into an avian influenza virus reservoir species.</title>
        <authorList>
            <person name="Huang Y."/>
            <person name="Li Y."/>
            <person name="Burt D.W."/>
            <person name="Chen H."/>
            <person name="Zhang Y."/>
            <person name="Qian W."/>
            <person name="Kim H."/>
            <person name="Gan S."/>
            <person name="Zhao Y."/>
            <person name="Li J."/>
            <person name="Yi K."/>
            <person name="Feng H."/>
            <person name="Zhu P."/>
            <person name="Li B."/>
            <person name="Liu Q."/>
            <person name="Fairley S."/>
            <person name="Magor K.E."/>
            <person name="Du Z."/>
            <person name="Hu X."/>
            <person name="Goodman L."/>
            <person name="Tafer H."/>
            <person name="Vignal A."/>
            <person name="Lee T."/>
            <person name="Kim K.W."/>
            <person name="Sheng Z."/>
            <person name="An Y."/>
            <person name="Searle S."/>
            <person name="Herrero J."/>
            <person name="Groenen M.A."/>
            <person name="Crooijmans R.P."/>
            <person name="Faraut T."/>
            <person name="Cai Q."/>
            <person name="Webster R.G."/>
            <person name="Aldridge J.R."/>
            <person name="Warren W.C."/>
            <person name="Bartschat S."/>
            <person name="Kehr S."/>
            <person name="Marz M."/>
            <person name="Stadler P.F."/>
            <person name="Smith J."/>
            <person name="Kraus R.H."/>
            <person name="Zhao Y."/>
            <person name="Ren L."/>
            <person name="Fei J."/>
            <person name="Morisson M."/>
            <person name="Kaiser P."/>
            <person name="Griffin D.K."/>
            <person name="Rao M."/>
            <person name="Pitel F."/>
            <person name="Wang J."/>
            <person name="Li N."/>
        </authorList>
    </citation>
    <scope>NUCLEOTIDE SEQUENCE [LARGE SCALE GENOMIC DNA]</scope>
</reference>
<name>R0LVW9_ANAPL</name>
<dbReference type="EMBL" id="KB742773">
    <property type="protein sequence ID" value="EOB04633.1"/>
    <property type="molecule type" value="Genomic_DNA"/>
</dbReference>
<keyword evidence="2" id="KW-1185">Reference proteome</keyword>
<proteinExistence type="predicted"/>
<protein>
    <submittedName>
        <fullName evidence="1">Uncharacterized protein</fullName>
    </submittedName>
</protein>
<organism evidence="1 2">
    <name type="scientific">Anas platyrhynchos</name>
    <name type="common">Mallard</name>
    <name type="synonym">Anas boschas</name>
    <dbReference type="NCBI Taxonomy" id="8839"/>
    <lineage>
        <taxon>Eukaryota</taxon>
        <taxon>Metazoa</taxon>
        <taxon>Chordata</taxon>
        <taxon>Craniata</taxon>
        <taxon>Vertebrata</taxon>
        <taxon>Euteleostomi</taxon>
        <taxon>Archelosauria</taxon>
        <taxon>Archosauria</taxon>
        <taxon>Dinosauria</taxon>
        <taxon>Saurischia</taxon>
        <taxon>Theropoda</taxon>
        <taxon>Coelurosauria</taxon>
        <taxon>Aves</taxon>
        <taxon>Neognathae</taxon>
        <taxon>Galloanserae</taxon>
        <taxon>Anseriformes</taxon>
        <taxon>Anatidae</taxon>
        <taxon>Anatinae</taxon>
        <taxon>Anas</taxon>
    </lineage>
</organism>
<accession>R0LVW9</accession>
<evidence type="ECO:0000313" key="2">
    <source>
        <dbReference type="Proteomes" id="UP000296049"/>
    </source>
</evidence>
<dbReference type="AlphaFoldDB" id="R0LVW9"/>